<keyword evidence="1" id="KW-0812">Transmembrane</keyword>
<name>A0A285TU68_9BACL</name>
<evidence type="ECO:0000313" key="3">
    <source>
        <dbReference type="Proteomes" id="UP000219636"/>
    </source>
</evidence>
<feature type="transmembrane region" description="Helical" evidence="1">
    <location>
        <begin position="65"/>
        <end position="87"/>
    </location>
</feature>
<dbReference type="EMBL" id="OBMQ01000026">
    <property type="protein sequence ID" value="SOC27634.1"/>
    <property type="molecule type" value="Genomic_DNA"/>
</dbReference>
<evidence type="ECO:0000313" key="2">
    <source>
        <dbReference type="EMBL" id="SOC27634.1"/>
    </source>
</evidence>
<gene>
    <name evidence="2" type="ORF">SAMN05880501_1261</name>
</gene>
<dbReference type="Proteomes" id="UP000219636">
    <property type="component" value="Unassembled WGS sequence"/>
</dbReference>
<dbReference type="OrthoDB" id="2734115at2"/>
<proteinExistence type="predicted"/>
<evidence type="ECO:0000256" key="1">
    <source>
        <dbReference type="SAM" id="Phobius"/>
    </source>
</evidence>
<accession>A0A285TU68</accession>
<sequence>MNFLRGDAHKIYRHLKKDPNNIKNHKYLRDIKEIQQFYESIDSDILKLIYYRLVKENNGSGMIPIYVSSIPFLFLIFSQNLQAVLFVEGSRNWMIFIFIYIIGITFSLYLHFREKAWAASHIEIIQDILKNRKDD</sequence>
<organism evidence="2 3">
    <name type="scientific">Ureibacillus xyleni</name>
    <dbReference type="NCBI Taxonomy" id="614648"/>
    <lineage>
        <taxon>Bacteria</taxon>
        <taxon>Bacillati</taxon>
        <taxon>Bacillota</taxon>
        <taxon>Bacilli</taxon>
        <taxon>Bacillales</taxon>
        <taxon>Caryophanaceae</taxon>
        <taxon>Ureibacillus</taxon>
    </lineage>
</organism>
<reference evidence="3" key="1">
    <citation type="submission" date="2017-08" db="EMBL/GenBank/DDBJ databases">
        <authorList>
            <person name="Varghese N."/>
            <person name="Submissions S."/>
        </authorList>
    </citation>
    <scope>NUCLEOTIDE SEQUENCE [LARGE SCALE GENOMIC DNA]</scope>
    <source>
        <strain evidence="3">JC22</strain>
    </source>
</reference>
<dbReference type="AlphaFoldDB" id="A0A285TU68"/>
<protein>
    <submittedName>
        <fullName evidence="2">Uncharacterized protein</fullName>
    </submittedName>
</protein>
<keyword evidence="3" id="KW-1185">Reference proteome</keyword>
<dbReference type="RefSeq" id="WP_097075394.1">
    <property type="nucleotide sequence ID" value="NZ_OBMQ01000026.1"/>
</dbReference>
<keyword evidence="1" id="KW-1133">Transmembrane helix</keyword>
<feature type="transmembrane region" description="Helical" evidence="1">
    <location>
        <begin position="93"/>
        <end position="112"/>
    </location>
</feature>
<keyword evidence="1" id="KW-0472">Membrane</keyword>